<evidence type="ECO:0000256" key="1">
    <source>
        <dbReference type="SAM" id="MobiDB-lite"/>
    </source>
</evidence>
<proteinExistence type="predicted"/>
<name>A0A9D3UK36_9ROSI</name>
<gene>
    <name evidence="2" type="ORF">J1N35_037665</name>
</gene>
<sequence length="97" mass="11168">MLRQRFQRKGQPNLNTSQEKAKATRKFQGESSQWHSEVATRALREWVGENFMAQTTKPVTMAQDALHGGLLIRWETFSPGELARFKELLEKPVSLKP</sequence>
<accession>A0A9D3UK36</accession>
<keyword evidence="3" id="KW-1185">Reference proteome</keyword>
<feature type="region of interest" description="Disordered" evidence="1">
    <location>
        <begin position="1"/>
        <end position="34"/>
    </location>
</feature>
<dbReference type="AlphaFoldDB" id="A0A9D3UK36"/>
<organism evidence="2 3">
    <name type="scientific">Gossypium stocksii</name>
    <dbReference type="NCBI Taxonomy" id="47602"/>
    <lineage>
        <taxon>Eukaryota</taxon>
        <taxon>Viridiplantae</taxon>
        <taxon>Streptophyta</taxon>
        <taxon>Embryophyta</taxon>
        <taxon>Tracheophyta</taxon>
        <taxon>Spermatophyta</taxon>
        <taxon>Magnoliopsida</taxon>
        <taxon>eudicotyledons</taxon>
        <taxon>Gunneridae</taxon>
        <taxon>Pentapetalae</taxon>
        <taxon>rosids</taxon>
        <taxon>malvids</taxon>
        <taxon>Malvales</taxon>
        <taxon>Malvaceae</taxon>
        <taxon>Malvoideae</taxon>
        <taxon>Gossypium</taxon>
    </lineage>
</organism>
<dbReference type="Proteomes" id="UP000828251">
    <property type="component" value="Unassembled WGS sequence"/>
</dbReference>
<evidence type="ECO:0000313" key="2">
    <source>
        <dbReference type="EMBL" id="KAH1046881.1"/>
    </source>
</evidence>
<comment type="caution">
    <text evidence="2">The sequence shown here is derived from an EMBL/GenBank/DDBJ whole genome shotgun (WGS) entry which is preliminary data.</text>
</comment>
<reference evidence="2 3" key="1">
    <citation type="journal article" date="2021" name="Plant Biotechnol. J.">
        <title>Multi-omics assisted identification of the key and species-specific regulatory components of drought-tolerant mechanisms in Gossypium stocksii.</title>
        <authorList>
            <person name="Yu D."/>
            <person name="Ke L."/>
            <person name="Zhang D."/>
            <person name="Wu Y."/>
            <person name="Sun Y."/>
            <person name="Mei J."/>
            <person name="Sun J."/>
            <person name="Sun Y."/>
        </authorList>
    </citation>
    <scope>NUCLEOTIDE SEQUENCE [LARGE SCALE GENOMIC DNA]</scope>
    <source>
        <strain evidence="3">cv. E1</strain>
        <tissue evidence="2">Leaf</tissue>
    </source>
</reference>
<dbReference type="EMBL" id="JAIQCV010000011">
    <property type="protein sequence ID" value="KAH1046881.1"/>
    <property type="molecule type" value="Genomic_DNA"/>
</dbReference>
<evidence type="ECO:0000313" key="3">
    <source>
        <dbReference type="Proteomes" id="UP000828251"/>
    </source>
</evidence>
<protein>
    <submittedName>
        <fullName evidence="2">Uncharacterized protein</fullName>
    </submittedName>
</protein>
<dbReference type="OrthoDB" id="10354665at2759"/>
<feature type="non-terminal residue" evidence="2">
    <location>
        <position position="97"/>
    </location>
</feature>